<dbReference type="Proteomes" id="UP000314294">
    <property type="component" value="Unassembled WGS sequence"/>
</dbReference>
<keyword evidence="3" id="KW-1185">Reference proteome</keyword>
<proteinExistence type="predicted"/>
<feature type="region of interest" description="Disordered" evidence="1">
    <location>
        <begin position="48"/>
        <end position="108"/>
    </location>
</feature>
<evidence type="ECO:0000256" key="1">
    <source>
        <dbReference type="SAM" id="MobiDB-lite"/>
    </source>
</evidence>
<sequence length="152" mass="16237">MTGSRGPFTKLCQGAPAPQSLQCEMGGGSSHHQVVCLRVAITGISSSLSKEPTDRWSGEAEKRSDSERSEERKKHLEEGRGRLNAGLDKAVKKGDAEERRWADGARSAEPADLLLSSYPAVPVITAEKRFVAEPLRAGAGDLCDLDTAADTC</sequence>
<dbReference type="EMBL" id="SRLO01000183">
    <property type="protein sequence ID" value="TNN68895.1"/>
    <property type="molecule type" value="Genomic_DNA"/>
</dbReference>
<dbReference type="AlphaFoldDB" id="A0A4Z2HU97"/>
<evidence type="ECO:0000313" key="2">
    <source>
        <dbReference type="EMBL" id="TNN68895.1"/>
    </source>
</evidence>
<evidence type="ECO:0000313" key="3">
    <source>
        <dbReference type="Proteomes" id="UP000314294"/>
    </source>
</evidence>
<accession>A0A4Z2HU97</accession>
<gene>
    <name evidence="2" type="ORF">EYF80_020930</name>
</gene>
<feature type="compositionally biased region" description="Basic and acidic residues" evidence="1">
    <location>
        <begin position="51"/>
        <end position="81"/>
    </location>
</feature>
<comment type="caution">
    <text evidence="2">The sequence shown here is derived from an EMBL/GenBank/DDBJ whole genome shotgun (WGS) entry which is preliminary data.</text>
</comment>
<protein>
    <submittedName>
        <fullName evidence="2">Uncharacterized protein</fullName>
    </submittedName>
</protein>
<name>A0A4Z2HU97_9TELE</name>
<feature type="compositionally biased region" description="Basic and acidic residues" evidence="1">
    <location>
        <begin position="89"/>
        <end position="103"/>
    </location>
</feature>
<reference evidence="2 3" key="1">
    <citation type="submission" date="2019-03" db="EMBL/GenBank/DDBJ databases">
        <title>First draft genome of Liparis tanakae, snailfish: a comprehensive survey of snailfish specific genes.</title>
        <authorList>
            <person name="Kim W."/>
            <person name="Song I."/>
            <person name="Jeong J.-H."/>
            <person name="Kim D."/>
            <person name="Kim S."/>
            <person name="Ryu S."/>
            <person name="Song J.Y."/>
            <person name="Lee S.K."/>
        </authorList>
    </citation>
    <scope>NUCLEOTIDE SEQUENCE [LARGE SCALE GENOMIC DNA]</scope>
    <source>
        <tissue evidence="2">Muscle</tissue>
    </source>
</reference>
<organism evidence="2 3">
    <name type="scientific">Liparis tanakae</name>
    <name type="common">Tanaka's snailfish</name>
    <dbReference type="NCBI Taxonomy" id="230148"/>
    <lineage>
        <taxon>Eukaryota</taxon>
        <taxon>Metazoa</taxon>
        <taxon>Chordata</taxon>
        <taxon>Craniata</taxon>
        <taxon>Vertebrata</taxon>
        <taxon>Euteleostomi</taxon>
        <taxon>Actinopterygii</taxon>
        <taxon>Neopterygii</taxon>
        <taxon>Teleostei</taxon>
        <taxon>Neoteleostei</taxon>
        <taxon>Acanthomorphata</taxon>
        <taxon>Eupercaria</taxon>
        <taxon>Perciformes</taxon>
        <taxon>Cottioidei</taxon>
        <taxon>Cottales</taxon>
        <taxon>Liparidae</taxon>
        <taxon>Liparis</taxon>
    </lineage>
</organism>